<dbReference type="Gene3D" id="3.30.420.40">
    <property type="match status" value="2"/>
</dbReference>
<dbReference type="Pfam" id="PF00480">
    <property type="entry name" value="ROK"/>
    <property type="match status" value="1"/>
</dbReference>
<dbReference type="PROSITE" id="PS01125">
    <property type="entry name" value="ROK"/>
    <property type="match status" value="1"/>
</dbReference>
<dbReference type="SUPFAM" id="SSF53067">
    <property type="entry name" value="Actin-like ATPase domain"/>
    <property type="match status" value="1"/>
</dbReference>
<accession>E1QZ34</accession>
<dbReference type="InterPro" id="IPR049874">
    <property type="entry name" value="ROK_cs"/>
</dbReference>
<keyword evidence="3" id="KW-1185">Reference proteome</keyword>
<dbReference type="AlphaFoldDB" id="E1QZ34"/>
<dbReference type="Proteomes" id="UP000000333">
    <property type="component" value="Chromosome"/>
</dbReference>
<dbReference type="PANTHER" id="PTHR18964">
    <property type="entry name" value="ROK (REPRESSOR, ORF, KINASE) FAMILY"/>
    <property type="match status" value="1"/>
</dbReference>
<organism evidence="2 3">
    <name type="scientific">Olsenella uli (strain ATCC 49627 / DSM 7084 / CCUG 31166 / CIP 109912 / JCM 12494 / LMG 11480 / NCIMB 702895 / VPI D76D-27C)</name>
    <name type="common">Lactobacillus uli</name>
    <dbReference type="NCBI Taxonomy" id="633147"/>
    <lineage>
        <taxon>Bacteria</taxon>
        <taxon>Bacillati</taxon>
        <taxon>Actinomycetota</taxon>
        <taxon>Coriobacteriia</taxon>
        <taxon>Coriobacteriales</taxon>
        <taxon>Atopobiaceae</taxon>
        <taxon>Olsenella</taxon>
    </lineage>
</organism>
<sequence>MAHVLGIDIGGTSIKAGLFAEGGRLLDVRQIPTGSLVCAEAFAGVVTGLRELCSVNDVDEGDVRAVGLDVPGPVDDQGRVGMLPNIELDPDGLQDAIVSHFSGAALAFVNDANAAALGELWQGSAKGVGSFVLVTLGTGVGGGVVAGGHLVSGASGAAGEIGHVTVNPEEERTCGCGRKGCLEQYASATGIVRLYRQELARRGIEGARVRHDTDTLTVFEAARAGDEAAVRAIDSMCDYLGFALAQISCVIDPEVFLIGGGVAGGFEQFSVRLSSAFRARCLASCASTRILPCSLGNKAGMYGVAFAALQKAGE</sequence>
<dbReference type="EMBL" id="CP002106">
    <property type="protein sequence ID" value="ADK67648.1"/>
    <property type="molecule type" value="Genomic_DNA"/>
</dbReference>
<dbReference type="InterPro" id="IPR043129">
    <property type="entry name" value="ATPase_NBD"/>
</dbReference>
<dbReference type="STRING" id="633147.Olsu_0533"/>
<evidence type="ECO:0000313" key="2">
    <source>
        <dbReference type="EMBL" id="ADK67648.1"/>
    </source>
</evidence>
<reference evidence="2 3" key="1">
    <citation type="journal article" date="2010" name="Stand. Genomic Sci.">
        <title>Complete genome sequence of Olsenella uli type strain (VPI D76D-27C).</title>
        <authorList>
            <person name="Goker M."/>
            <person name="Held B."/>
            <person name="Lucas S."/>
            <person name="Nolan M."/>
            <person name="Yasawong M."/>
            <person name="Glavina Del Rio T."/>
            <person name="Tice H."/>
            <person name="Cheng J.F."/>
            <person name="Bruce D."/>
            <person name="Detter J.C."/>
            <person name="Tapia R."/>
            <person name="Han C."/>
            <person name="Goodwin L."/>
            <person name="Pitluck S."/>
            <person name="Liolios K."/>
            <person name="Ivanova N."/>
            <person name="Mavromatis K."/>
            <person name="Mikhailova N."/>
            <person name="Pati A."/>
            <person name="Chen A."/>
            <person name="Palaniappan K."/>
            <person name="Land M."/>
            <person name="Hauser L."/>
            <person name="Chang Y.J."/>
            <person name="Jeffries C.D."/>
            <person name="Rohde M."/>
            <person name="Sikorski J."/>
            <person name="Pukall R."/>
            <person name="Woyke T."/>
            <person name="Bristow J."/>
            <person name="Eisen J.A."/>
            <person name="Markowitz V."/>
            <person name="Hugenholtz P."/>
            <person name="Kyrpides N.C."/>
            <person name="Klenk H.P."/>
            <person name="Lapidus A."/>
        </authorList>
    </citation>
    <scope>NUCLEOTIDE SEQUENCE [LARGE SCALE GENOMIC DNA]</scope>
    <source>
        <strain evidence="3">ATCC 49627 / DSM 7084 / CIP 109912 / JCM 12494 / NCIMB 702895 / VPI D76D-27C</strain>
    </source>
</reference>
<comment type="similarity">
    <text evidence="1">Belongs to the ROK (NagC/XylR) family.</text>
</comment>
<name>E1QZ34_OLSUV</name>
<dbReference type="OrthoDB" id="9810372at2"/>
<dbReference type="KEGG" id="ols:Olsu_0533"/>
<evidence type="ECO:0000256" key="1">
    <source>
        <dbReference type="ARBA" id="ARBA00006479"/>
    </source>
</evidence>
<dbReference type="GeneID" id="78511969"/>
<gene>
    <name evidence="2" type="ordered locus">Olsu_0533</name>
</gene>
<dbReference type="RefSeq" id="WP_013251400.1">
    <property type="nucleotide sequence ID" value="NC_014363.1"/>
</dbReference>
<dbReference type="eggNOG" id="COG1940">
    <property type="taxonomic scope" value="Bacteria"/>
</dbReference>
<protein>
    <submittedName>
        <fullName evidence="2">ROK family protein</fullName>
    </submittedName>
</protein>
<dbReference type="PATRIC" id="fig|633147.7.peg.1020"/>
<proteinExistence type="inferred from homology"/>
<dbReference type="HOGENOM" id="CLU_036604_0_1_11"/>
<dbReference type="PANTHER" id="PTHR18964:SF149">
    <property type="entry name" value="BIFUNCTIONAL UDP-N-ACETYLGLUCOSAMINE 2-EPIMERASE_N-ACETYLMANNOSAMINE KINASE"/>
    <property type="match status" value="1"/>
</dbReference>
<dbReference type="InterPro" id="IPR000600">
    <property type="entry name" value="ROK"/>
</dbReference>
<evidence type="ECO:0000313" key="3">
    <source>
        <dbReference type="Proteomes" id="UP000000333"/>
    </source>
</evidence>